<dbReference type="Proteomes" id="UP000518605">
    <property type="component" value="Unassembled WGS sequence"/>
</dbReference>
<comment type="caution">
    <text evidence="3">The sequence shown here is derived from an EMBL/GenBank/DDBJ whole genome shotgun (WGS) entry which is preliminary data.</text>
</comment>
<reference evidence="3 4" key="1">
    <citation type="submission" date="2020-08" db="EMBL/GenBank/DDBJ databases">
        <title>Genomic Encyclopedia of Type Strains, Phase III (KMG-III): the genomes of soil and plant-associated and newly described type strains.</title>
        <authorList>
            <person name="Whitman W."/>
        </authorList>
    </citation>
    <scope>NUCLEOTIDE SEQUENCE [LARGE SCALE GENOMIC DNA]</scope>
    <source>
        <strain evidence="3 4">CECT 8234</strain>
    </source>
</reference>
<sequence length="203" mass="22770">MKSNVLSWFIVSFALIASIVTYPYMPELMAIHWDINKEIDGLANKAFALLLLPALMVILIVILPKKQNFQQHKHSLYVIQNVILLSLLVLHGVTITYGYGLNIDIEKVVIPMVGVILAVSGFYMPRLKPDSLIGIKTANTLANEAVWKNTHRAAAKFYVYGGLLMIVSTFVPNPYQMFVFFGIIVIIVLASVFLSFHFGKDQK</sequence>
<accession>A0A7W5C5P0</accession>
<name>A0A7W5C5P0_9BACL</name>
<feature type="transmembrane region" description="Helical" evidence="1">
    <location>
        <begin position="45"/>
        <end position="64"/>
    </location>
</feature>
<gene>
    <name evidence="3" type="ORF">FHS16_001698</name>
</gene>
<dbReference type="Pfam" id="PF07853">
    <property type="entry name" value="DUF1648"/>
    <property type="match status" value="1"/>
</dbReference>
<dbReference type="Pfam" id="PF13630">
    <property type="entry name" value="SdpI"/>
    <property type="match status" value="1"/>
</dbReference>
<evidence type="ECO:0000256" key="1">
    <source>
        <dbReference type="SAM" id="Phobius"/>
    </source>
</evidence>
<feature type="transmembrane region" description="Helical" evidence="1">
    <location>
        <begin position="5"/>
        <end position="25"/>
    </location>
</feature>
<evidence type="ECO:0000313" key="4">
    <source>
        <dbReference type="Proteomes" id="UP000518605"/>
    </source>
</evidence>
<keyword evidence="4" id="KW-1185">Reference proteome</keyword>
<dbReference type="PANTHER" id="PTHR37810">
    <property type="entry name" value="IMMUNITY PROTEIN SDPI"/>
    <property type="match status" value="1"/>
</dbReference>
<dbReference type="PIRSF" id="PIRSF038959">
    <property type="entry name" value="SdpI"/>
    <property type="match status" value="1"/>
</dbReference>
<organism evidence="3 4">
    <name type="scientific">Paenibacillus endophyticus</name>
    <dbReference type="NCBI Taxonomy" id="1294268"/>
    <lineage>
        <taxon>Bacteria</taxon>
        <taxon>Bacillati</taxon>
        <taxon>Bacillota</taxon>
        <taxon>Bacilli</taxon>
        <taxon>Bacillales</taxon>
        <taxon>Paenibacillaceae</taxon>
        <taxon>Paenibacillus</taxon>
    </lineage>
</organism>
<feature type="transmembrane region" description="Helical" evidence="1">
    <location>
        <begin position="105"/>
        <end position="124"/>
    </location>
</feature>
<dbReference type="AlphaFoldDB" id="A0A7W5C5P0"/>
<proteinExistence type="predicted"/>
<dbReference type="GO" id="GO:0009636">
    <property type="term" value="P:response to toxic substance"/>
    <property type="evidence" value="ECO:0007669"/>
    <property type="project" value="TreeGrafter"/>
</dbReference>
<evidence type="ECO:0000313" key="3">
    <source>
        <dbReference type="EMBL" id="MBB3151652.1"/>
    </source>
</evidence>
<protein>
    <submittedName>
        <fullName evidence="3">Putative membrane protein</fullName>
    </submittedName>
</protein>
<feature type="domain" description="DUF1648" evidence="2">
    <location>
        <begin position="10"/>
        <end position="57"/>
    </location>
</feature>
<dbReference type="RefSeq" id="WP_183560826.1">
    <property type="nucleotide sequence ID" value="NZ_CBCSLB010000011.1"/>
</dbReference>
<keyword evidence="1" id="KW-0812">Transmembrane</keyword>
<dbReference type="InterPro" id="IPR026272">
    <property type="entry name" value="SdpI"/>
</dbReference>
<dbReference type="InterPro" id="IPR025962">
    <property type="entry name" value="SdpI/YhfL"/>
</dbReference>
<keyword evidence="1" id="KW-1133">Transmembrane helix</keyword>
<evidence type="ECO:0000259" key="2">
    <source>
        <dbReference type="Pfam" id="PF07853"/>
    </source>
</evidence>
<dbReference type="EMBL" id="JACHXW010000004">
    <property type="protein sequence ID" value="MBB3151652.1"/>
    <property type="molecule type" value="Genomic_DNA"/>
</dbReference>
<keyword evidence="1" id="KW-0472">Membrane</keyword>
<dbReference type="PANTHER" id="PTHR37810:SF5">
    <property type="entry name" value="IMMUNITY PROTEIN SDPI"/>
    <property type="match status" value="1"/>
</dbReference>
<feature type="transmembrane region" description="Helical" evidence="1">
    <location>
        <begin position="153"/>
        <end position="171"/>
    </location>
</feature>
<feature type="transmembrane region" description="Helical" evidence="1">
    <location>
        <begin position="76"/>
        <end position="99"/>
    </location>
</feature>
<dbReference type="InterPro" id="IPR012867">
    <property type="entry name" value="DUF1648"/>
</dbReference>
<feature type="transmembrane region" description="Helical" evidence="1">
    <location>
        <begin position="177"/>
        <end position="198"/>
    </location>
</feature>